<protein>
    <recommendedName>
        <fullName evidence="2">PPE domain-containing protein</fullName>
    </recommendedName>
</protein>
<evidence type="ECO:0000313" key="4">
    <source>
        <dbReference type="Proteomes" id="UP001058626"/>
    </source>
</evidence>
<dbReference type="Gene3D" id="1.20.1260.20">
    <property type="entry name" value="PPE superfamily"/>
    <property type="match status" value="1"/>
</dbReference>
<dbReference type="InterPro" id="IPR000030">
    <property type="entry name" value="PPE_dom"/>
</dbReference>
<accession>A0A9N7LSA9</accession>
<dbReference type="Proteomes" id="UP001058626">
    <property type="component" value="Chromosome"/>
</dbReference>
<evidence type="ECO:0000313" key="3">
    <source>
        <dbReference type="EMBL" id="BDN81718.1"/>
    </source>
</evidence>
<gene>
    <name evidence="3" type="ORF">NJB1907Z4_C19330</name>
</gene>
<organism evidence="3 4">
    <name type="scientific">Mycobacterium pseudoshottsii</name>
    <dbReference type="NCBI Taxonomy" id="265949"/>
    <lineage>
        <taxon>Bacteria</taxon>
        <taxon>Bacillati</taxon>
        <taxon>Actinomycetota</taxon>
        <taxon>Actinomycetes</taxon>
        <taxon>Mycobacteriales</taxon>
        <taxon>Mycobacteriaceae</taxon>
        <taxon>Mycobacterium</taxon>
        <taxon>Mycobacterium ulcerans group</taxon>
    </lineage>
</organism>
<proteinExistence type="inferred from homology"/>
<dbReference type="AlphaFoldDB" id="A0A9N7LSA9"/>
<keyword evidence="4" id="KW-1185">Reference proteome</keyword>
<evidence type="ECO:0000256" key="1">
    <source>
        <dbReference type="ARBA" id="ARBA00010652"/>
    </source>
</evidence>
<comment type="similarity">
    <text evidence="1">Belongs to the mycobacterial PPE family.</text>
</comment>
<reference evidence="3" key="1">
    <citation type="submission" date="2022-06" db="EMBL/GenBank/DDBJ databases">
        <title>Complete genome sequence of Mycobacterium pseudoshottsii NJB1907-Z4.</title>
        <authorList>
            <person name="Komine T."/>
            <person name="Fukano H."/>
            <person name="Wada S."/>
        </authorList>
    </citation>
    <scope>NUCLEOTIDE SEQUENCE</scope>
    <source>
        <strain evidence="3">NJB1907-Z4</strain>
    </source>
</reference>
<evidence type="ECO:0000259" key="2">
    <source>
        <dbReference type="Pfam" id="PF00823"/>
    </source>
</evidence>
<dbReference type="EMBL" id="AP026367">
    <property type="protein sequence ID" value="BDN81718.1"/>
    <property type="molecule type" value="Genomic_DNA"/>
</dbReference>
<dbReference type="InterPro" id="IPR038332">
    <property type="entry name" value="PPE_sf"/>
</dbReference>
<feature type="domain" description="PPE" evidence="2">
    <location>
        <begin position="1"/>
        <end position="48"/>
    </location>
</feature>
<name>A0A9N7LSA9_9MYCO</name>
<dbReference type="Pfam" id="PF00823">
    <property type="entry name" value="PPE"/>
    <property type="match status" value="1"/>
</dbReference>
<sequence>MYFGAGAAPLLGAAAAWNDIAVELSTAASAIESVITRLSSDQWLGTGRRGTAVAGLVELHR</sequence>
<dbReference type="SUPFAM" id="SSF140459">
    <property type="entry name" value="PE/PPE dimer-like"/>
    <property type="match status" value="1"/>
</dbReference>